<gene>
    <name evidence="5" type="ORF">AMJ40_07505</name>
</gene>
<organism evidence="5 6">
    <name type="scientific">candidate division TA06 bacterium DG_26</name>
    <dbReference type="NCBI Taxonomy" id="1703771"/>
    <lineage>
        <taxon>Bacteria</taxon>
        <taxon>Bacteria division TA06</taxon>
    </lineage>
</organism>
<protein>
    <recommendedName>
        <fullName evidence="4">4Fe-4S ferredoxin-type domain-containing protein</fullName>
    </recommendedName>
</protein>
<keyword evidence="2" id="KW-0408">Iron</keyword>
<dbReference type="Pfam" id="PF07992">
    <property type="entry name" value="Pyr_redox_2"/>
    <property type="match status" value="1"/>
</dbReference>
<dbReference type="GO" id="GO:0016491">
    <property type="term" value="F:oxidoreductase activity"/>
    <property type="evidence" value="ECO:0007669"/>
    <property type="project" value="InterPro"/>
</dbReference>
<reference evidence="5 6" key="1">
    <citation type="journal article" date="2015" name="Microbiome">
        <title>Genomic resolution of linkages in carbon, nitrogen, and sulfur cycling among widespread estuary sediment bacteria.</title>
        <authorList>
            <person name="Baker B.J."/>
            <person name="Lazar C.S."/>
            <person name="Teske A.P."/>
            <person name="Dick G.J."/>
        </authorList>
    </citation>
    <scope>NUCLEOTIDE SEQUENCE [LARGE SCALE GENOMIC DNA]</scope>
    <source>
        <strain evidence="5">DG_26</strain>
    </source>
</reference>
<dbReference type="PRINTS" id="PR00469">
    <property type="entry name" value="PNDRDTASEII"/>
</dbReference>
<dbReference type="PANTHER" id="PTHR42783">
    <property type="entry name" value="GLUTAMATE SYNTHASE [NADPH] SMALL CHAIN"/>
    <property type="match status" value="1"/>
</dbReference>
<evidence type="ECO:0000256" key="3">
    <source>
        <dbReference type="ARBA" id="ARBA00023014"/>
    </source>
</evidence>
<dbReference type="AlphaFoldDB" id="A0A0S7WE48"/>
<sequence length="538" mass="59326">EPYYSDKRPPCNNLCPSGEDIVTQLLLTKQKKFREAVDLLKSENPLPAICGRVCPHFCESECNRKFLGESIAIRSIERFLGDYALEKGWRPRKQERSGKKVAVVGSGPGGLSCAYFLARYGHRVTVFEALSKPGGMMRVGIPPYRLPRDVLDAEIGQIESSGVRIECGARLGETLAWKDLSKFDAVCLATGFHKSRALRIPGEDLDGVLSGVGLLRKLNAGKKVKLGKKVGIIGGGNTAMDVARSVLRLGKSPIVLYRRTRQEMPAIAEEVDEAIEEGVELHFLVSPTRVIARSGKVSHVECLRMKLGPPDESGRRRPIPIKGSNFKVKVDNLISAIGEVAETAFIPTSMKNNGNVIVDKYGSTPVRSVFACGDVATGEGTVTHAIGSGKFAAIAIDRFLRKGRKVIQSGVVRLSGRQYSDYVTRFEDLNIDYLEELKRPPQPRMPLSKRKKGFKEVNQGFDSSTVIEEAERCFSCGTCNYCENCLIYCPDLAVRWKRGKTALWFNYDYCKGCGICSIECPRDAIEMREVSRADSGGQ</sequence>
<dbReference type="Pfam" id="PF14691">
    <property type="entry name" value="Fer4_20"/>
    <property type="match status" value="1"/>
</dbReference>
<dbReference type="InterPro" id="IPR017896">
    <property type="entry name" value="4Fe4S_Fe-S-bd"/>
</dbReference>
<dbReference type="PANTHER" id="PTHR42783:SF3">
    <property type="entry name" value="GLUTAMATE SYNTHASE [NADPH] SMALL CHAIN-RELATED"/>
    <property type="match status" value="1"/>
</dbReference>
<dbReference type="Proteomes" id="UP000051124">
    <property type="component" value="Unassembled WGS sequence"/>
</dbReference>
<dbReference type="InterPro" id="IPR028261">
    <property type="entry name" value="DPD_II"/>
</dbReference>
<dbReference type="Pfam" id="PF00037">
    <property type="entry name" value="Fer4"/>
    <property type="match status" value="1"/>
</dbReference>
<evidence type="ECO:0000259" key="4">
    <source>
        <dbReference type="PROSITE" id="PS51379"/>
    </source>
</evidence>
<proteinExistence type="predicted"/>
<dbReference type="EMBL" id="LIZT01000119">
    <property type="protein sequence ID" value="KPJ48420.1"/>
    <property type="molecule type" value="Genomic_DNA"/>
</dbReference>
<dbReference type="InterPro" id="IPR017900">
    <property type="entry name" value="4Fe4S_Fe_S_CS"/>
</dbReference>
<dbReference type="GO" id="GO:0046872">
    <property type="term" value="F:metal ion binding"/>
    <property type="evidence" value="ECO:0007669"/>
    <property type="project" value="UniProtKB-KW"/>
</dbReference>
<comment type="caution">
    <text evidence="5">The sequence shown here is derived from an EMBL/GenBank/DDBJ whole genome shotgun (WGS) entry which is preliminary data.</text>
</comment>
<dbReference type="GO" id="GO:0051536">
    <property type="term" value="F:iron-sulfur cluster binding"/>
    <property type="evidence" value="ECO:0007669"/>
    <property type="project" value="UniProtKB-KW"/>
</dbReference>
<dbReference type="PRINTS" id="PR00368">
    <property type="entry name" value="FADPNR"/>
</dbReference>
<accession>A0A0S7WE48</accession>
<dbReference type="SUPFAM" id="SSF51971">
    <property type="entry name" value="Nucleotide-binding domain"/>
    <property type="match status" value="1"/>
</dbReference>
<dbReference type="PROSITE" id="PS51379">
    <property type="entry name" value="4FE4S_FER_2"/>
    <property type="match status" value="1"/>
</dbReference>
<feature type="domain" description="4Fe-4S ferredoxin-type" evidence="4">
    <location>
        <begin position="501"/>
        <end position="530"/>
    </location>
</feature>
<dbReference type="InterPro" id="IPR036188">
    <property type="entry name" value="FAD/NAD-bd_sf"/>
</dbReference>
<dbReference type="NCBIfam" id="NF009410">
    <property type="entry name" value="PRK12771.1"/>
    <property type="match status" value="1"/>
</dbReference>
<dbReference type="PATRIC" id="fig|1703771.3.peg.1342"/>
<feature type="non-terminal residue" evidence="5">
    <location>
        <position position="1"/>
    </location>
</feature>
<keyword evidence="1" id="KW-0479">Metal-binding</keyword>
<name>A0A0S7WE48_UNCT6</name>
<evidence type="ECO:0000256" key="2">
    <source>
        <dbReference type="ARBA" id="ARBA00023004"/>
    </source>
</evidence>
<dbReference type="Gene3D" id="3.50.50.60">
    <property type="entry name" value="FAD/NAD(P)-binding domain"/>
    <property type="match status" value="2"/>
</dbReference>
<evidence type="ECO:0000256" key="1">
    <source>
        <dbReference type="ARBA" id="ARBA00022723"/>
    </source>
</evidence>
<dbReference type="PROSITE" id="PS00198">
    <property type="entry name" value="4FE4S_FER_1"/>
    <property type="match status" value="1"/>
</dbReference>
<evidence type="ECO:0000313" key="5">
    <source>
        <dbReference type="EMBL" id="KPJ48420.1"/>
    </source>
</evidence>
<evidence type="ECO:0000313" key="6">
    <source>
        <dbReference type="Proteomes" id="UP000051124"/>
    </source>
</evidence>
<dbReference type="Gene3D" id="1.10.1060.10">
    <property type="entry name" value="Alpha-helical ferredoxin"/>
    <property type="match status" value="1"/>
</dbReference>
<dbReference type="Gene3D" id="3.30.70.20">
    <property type="match status" value="1"/>
</dbReference>
<dbReference type="InterPro" id="IPR023753">
    <property type="entry name" value="FAD/NAD-binding_dom"/>
</dbReference>
<keyword evidence="3" id="KW-0411">Iron-sulfur</keyword>
<dbReference type="SUPFAM" id="SSF46548">
    <property type="entry name" value="alpha-helical ferredoxin"/>
    <property type="match status" value="2"/>
</dbReference>
<dbReference type="InterPro" id="IPR009051">
    <property type="entry name" value="Helical_ferredxn"/>
</dbReference>